<evidence type="ECO:0000313" key="2">
    <source>
        <dbReference type="Proteomes" id="UP000203464"/>
    </source>
</evidence>
<dbReference type="EMBL" id="FXYD01000003">
    <property type="protein sequence ID" value="SMX40453.1"/>
    <property type="molecule type" value="Genomic_DNA"/>
</dbReference>
<evidence type="ECO:0000313" key="1">
    <source>
        <dbReference type="EMBL" id="SMX40453.1"/>
    </source>
</evidence>
<reference evidence="2" key="1">
    <citation type="submission" date="2017-05" db="EMBL/GenBank/DDBJ databases">
        <authorList>
            <person name="Rodrigo-Torres L."/>
            <person name="Arahal R. D."/>
            <person name="Lucena T."/>
        </authorList>
    </citation>
    <scope>NUCLEOTIDE SEQUENCE [LARGE SCALE GENOMIC DNA]</scope>
    <source>
        <strain evidence="2">CECT 8868</strain>
    </source>
</reference>
<keyword evidence="2" id="KW-1185">Reference proteome</keyword>
<sequence length="164" mass="19060">MKPPTALLLNLAWLNRPGRRVMAQVPSRFVRCRQHERRIRCPVRHKPCRPSPSRSTALTCGHMVFEPTLMPFTQVVAPSRELFVRVRHHKATRIELASRLLDVLFVRLMRDVHRPGISLCIAINQPFRESFANSATLKKTSHNATGEPVIWHRLHWPNQKVSIW</sequence>
<dbReference type="AlphaFoldDB" id="A0A238KC82"/>
<proteinExistence type="predicted"/>
<name>A0A238KC82_9RHOB</name>
<dbReference type="Proteomes" id="UP000203464">
    <property type="component" value="Unassembled WGS sequence"/>
</dbReference>
<gene>
    <name evidence="1" type="ORF">OCA8868_02383</name>
</gene>
<accession>A0A238KC82</accession>
<organism evidence="1 2">
    <name type="scientific">Octadecabacter ascidiaceicola</name>
    <dbReference type="NCBI Taxonomy" id="1655543"/>
    <lineage>
        <taxon>Bacteria</taxon>
        <taxon>Pseudomonadati</taxon>
        <taxon>Pseudomonadota</taxon>
        <taxon>Alphaproteobacteria</taxon>
        <taxon>Rhodobacterales</taxon>
        <taxon>Roseobacteraceae</taxon>
        <taxon>Octadecabacter</taxon>
    </lineage>
</organism>
<protein>
    <submittedName>
        <fullName evidence="1">Uncharacterized protein</fullName>
    </submittedName>
</protein>